<organism evidence="1 2">
    <name type="scientific">Planosporangium flavigriseum</name>
    <dbReference type="NCBI Taxonomy" id="373681"/>
    <lineage>
        <taxon>Bacteria</taxon>
        <taxon>Bacillati</taxon>
        <taxon>Actinomycetota</taxon>
        <taxon>Actinomycetes</taxon>
        <taxon>Micromonosporales</taxon>
        <taxon>Micromonosporaceae</taxon>
        <taxon>Planosporangium</taxon>
    </lineage>
</organism>
<name>A0A8J3PLD4_9ACTN</name>
<accession>A0A8J3PLD4</accession>
<dbReference type="Pfam" id="PF00702">
    <property type="entry name" value="Hydrolase"/>
    <property type="match status" value="1"/>
</dbReference>
<gene>
    <name evidence="1" type="ORF">Pfl04_01600</name>
</gene>
<dbReference type="EMBL" id="BONU01000001">
    <property type="protein sequence ID" value="GIG71756.1"/>
    <property type="molecule type" value="Genomic_DNA"/>
</dbReference>
<dbReference type="InterPro" id="IPR023214">
    <property type="entry name" value="HAD_sf"/>
</dbReference>
<proteinExistence type="predicted"/>
<dbReference type="RefSeq" id="WP_239075225.1">
    <property type="nucleotide sequence ID" value="NZ_BAAAQJ010000026.1"/>
</dbReference>
<evidence type="ECO:0000313" key="1">
    <source>
        <dbReference type="EMBL" id="GIG71756.1"/>
    </source>
</evidence>
<dbReference type="PANTHER" id="PTHR18901:SF38">
    <property type="entry name" value="PSEUDOURIDINE-5'-PHOSPHATASE"/>
    <property type="match status" value="1"/>
</dbReference>
<dbReference type="AlphaFoldDB" id="A0A8J3PLD4"/>
<evidence type="ECO:0000313" key="2">
    <source>
        <dbReference type="Proteomes" id="UP000653674"/>
    </source>
</evidence>
<dbReference type="Gene3D" id="3.40.50.1000">
    <property type="entry name" value="HAD superfamily/HAD-like"/>
    <property type="match status" value="1"/>
</dbReference>
<keyword evidence="2" id="KW-1185">Reference proteome</keyword>
<evidence type="ECO:0008006" key="3">
    <source>
        <dbReference type="Google" id="ProtNLM"/>
    </source>
</evidence>
<dbReference type="Proteomes" id="UP000653674">
    <property type="component" value="Unassembled WGS sequence"/>
</dbReference>
<reference evidence="1" key="1">
    <citation type="submission" date="2021-01" db="EMBL/GenBank/DDBJ databases">
        <title>Whole genome shotgun sequence of Planosporangium flavigriseum NBRC 105377.</title>
        <authorList>
            <person name="Komaki H."/>
            <person name="Tamura T."/>
        </authorList>
    </citation>
    <scope>NUCLEOTIDE SEQUENCE</scope>
    <source>
        <strain evidence="1">NBRC 105377</strain>
    </source>
</reference>
<comment type="caution">
    <text evidence="1">The sequence shown here is derived from an EMBL/GenBank/DDBJ whole genome shotgun (WGS) entry which is preliminary data.</text>
</comment>
<sequence>MPRGKPAPDLFLLAASRMGVRPDRCVVVEDSEAGVAAARAAGMRVLQYAPVGSSVLNGVDLAFASMMELPSLLGVATG</sequence>
<dbReference type="InterPro" id="IPR006439">
    <property type="entry name" value="HAD-SF_hydro_IA"/>
</dbReference>
<dbReference type="NCBIfam" id="TIGR01509">
    <property type="entry name" value="HAD-SF-IA-v3"/>
    <property type="match status" value="1"/>
</dbReference>
<dbReference type="PANTHER" id="PTHR18901">
    <property type="entry name" value="2-DEOXYGLUCOSE-6-PHOSPHATE PHOSPHATASE 2"/>
    <property type="match status" value="1"/>
</dbReference>
<dbReference type="SUPFAM" id="SSF56784">
    <property type="entry name" value="HAD-like"/>
    <property type="match status" value="1"/>
</dbReference>
<dbReference type="InterPro" id="IPR036412">
    <property type="entry name" value="HAD-like_sf"/>
</dbReference>
<protein>
    <recommendedName>
        <fullName evidence="3">Haloacid dehalogenase superfamily, subfamily IA, variant 3 with third motif having DD or ED</fullName>
    </recommendedName>
</protein>